<dbReference type="GO" id="GO:0052621">
    <property type="term" value="F:diguanylate cyclase activity"/>
    <property type="evidence" value="ECO:0007669"/>
    <property type="project" value="UniProtKB-EC"/>
</dbReference>
<evidence type="ECO:0000259" key="2">
    <source>
        <dbReference type="PROSITE" id="PS50887"/>
    </source>
</evidence>
<dbReference type="PROSITE" id="PS50887">
    <property type="entry name" value="GGDEF"/>
    <property type="match status" value="1"/>
</dbReference>
<dbReference type="Proteomes" id="UP001172738">
    <property type="component" value="Unassembled WGS sequence"/>
</dbReference>
<keyword evidence="1" id="KW-0812">Transmembrane</keyword>
<dbReference type="EC" id="2.7.7.65" evidence="3"/>
<name>A0ABT8G1F9_9MICO</name>
<proteinExistence type="predicted"/>
<feature type="domain" description="GGDEF" evidence="2">
    <location>
        <begin position="355"/>
        <end position="486"/>
    </location>
</feature>
<feature type="transmembrane region" description="Helical" evidence="1">
    <location>
        <begin position="259"/>
        <end position="279"/>
    </location>
</feature>
<keyword evidence="3" id="KW-0548">Nucleotidyltransferase</keyword>
<dbReference type="InterPro" id="IPR043128">
    <property type="entry name" value="Rev_trsase/Diguanyl_cyclase"/>
</dbReference>
<dbReference type="PANTHER" id="PTHR45138:SF9">
    <property type="entry name" value="DIGUANYLATE CYCLASE DGCM-RELATED"/>
    <property type="match status" value="1"/>
</dbReference>
<dbReference type="SMART" id="SM00267">
    <property type="entry name" value="GGDEF"/>
    <property type="match status" value="1"/>
</dbReference>
<sequence length="486" mass="50671">MSAAARVHWGVAAMALVSVGAALFGGATASALAVAAMSLLVTWAGGVRMVRSAGFVRLFYATLFAGFVLLDFVTLVWFVTVLLHGDMAATHTLVQLLMGVSYLFLLAAAALVVRRSASRDTGGVLDAATLAVAGASALWQVLLAPALEAGEATLAERAYIFAIVIILAGSIGVVVGLRANRVVPREALPVMRYYGAALVVTVAGNALGAMYADPVTGIAPWWVGAFWPLAFACAWGAIAHPVAPSSLELGEPHPSRLTSTRIVMLGVAVVLTPVVSVARSLTGGYVGWLASAGATITLVVMVLTRVNQLAQAHREAEARLRLLAERDVLTGLPNRRAVDRHLADAAARVASGKAEGIVVCFIDLNGFKEINDTRGHAIGDELLVAIAVRLDRLMRHDGSDLVGRLGGDEFVMVVEGPAHAADALATRVRTSLGHDFSLSDGPARASASIGLATGTPGELPTVDEMLTRADHAMYADKQEKRDASAP</sequence>
<feature type="transmembrane region" description="Helical" evidence="1">
    <location>
        <begin position="7"/>
        <end position="25"/>
    </location>
</feature>
<dbReference type="SUPFAM" id="SSF55073">
    <property type="entry name" value="Nucleotide cyclase"/>
    <property type="match status" value="1"/>
</dbReference>
<evidence type="ECO:0000313" key="4">
    <source>
        <dbReference type="Proteomes" id="UP001172738"/>
    </source>
</evidence>
<reference evidence="3" key="1">
    <citation type="submission" date="2023-06" db="EMBL/GenBank/DDBJ databases">
        <title>SYSU T00b26.</title>
        <authorList>
            <person name="Gao L."/>
            <person name="Fang B.-Z."/>
            <person name="Li W.-J."/>
        </authorList>
    </citation>
    <scope>NUCLEOTIDE SEQUENCE</scope>
    <source>
        <strain evidence="3">SYSU T00b26</strain>
    </source>
</reference>
<dbReference type="InterPro" id="IPR050469">
    <property type="entry name" value="Diguanylate_Cyclase"/>
</dbReference>
<dbReference type="NCBIfam" id="TIGR00254">
    <property type="entry name" value="GGDEF"/>
    <property type="match status" value="1"/>
</dbReference>
<keyword evidence="4" id="KW-1185">Reference proteome</keyword>
<dbReference type="InterPro" id="IPR029787">
    <property type="entry name" value="Nucleotide_cyclase"/>
</dbReference>
<accession>A0ABT8G1F9</accession>
<evidence type="ECO:0000313" key="3">
    <source>
        <dbReference type="EMBL" id="MDN4472976.1"/>
    </source>
</evidence>
<feature type="transmembrane region" description="Helical" evidence="1">
    <location>
        <begin position="92"/>
        <end position="113"/>
    </location>
</feature>
<feature type="transmembrane region" description="Helical" evidence="1">
    <location>
        <begin position="159"/>
        <end position="179"/>
    </location>
</feature>
<organism evidence="3 4">
    <name type="scientific">Demequina zhanjiangensis</name>
    <dbReference type="NCBI Taxonomy" id="3051659"/>
    <lineage>
        <taxon>Bacteria</taxon>
        <taxon>Bacillati</taxon>
        <taxon>Actinomycetota</taxon>
        <taxon>Actinomycetes</taxon>
        <taxon>Micrococcales</taxon>
        <taxon>Demequinaceae</taxon>
        <taxon>Demequina</taxon>
    </lineage>
</organism>
<dbReference type="CDD" id="cd01949">
    <property type="entry name" value="GGDEF"/>
    <property type="match status" value="1"/>
</dbReference>
<dbReference type="Pfam" id="PF00990">
    <property type="entry name" value="GGDEF"/>
    <property type="match status" value="1"/>
</dbReference>
<keyword evidence="1" id="KW-1133">Transmembrane helix</keyword>
<comment type="caution">
    <text evidence="3">The sequence shown here is derived from an EMBL/GenBank/DDBJ whole genome shotgun (WGS) entry which is preliminary data.</text>
</comment>
<dbReference type="Gene3D" id="3.30.70.270">
    <property type="match status" value="1"/>
</dbReference>
<gene>
    <name evidence="3" type="ORF">QQX04_08245</name>
</gene>
<feature type="transmembrane region" description="Helical" evidence="1">
    <location>
        <begin position="125"/>
        <end position="147"/>
    </location>
</feature>
<keyword evidence="1" id="KW-0472">Membrane</keyword>
<evidence type="ECO:0000256" key="1">
    <source>
        <dbReference type="SAM" id="Phobius"/>
    </source>
</evidence>
<protein>
    <submittedName>
        <fullName evidence="3">GGDEF domain-containing protein</fullName>
        <ecNumber evidence="3">2.7.7.65</ecNumber>
    </submittedName>
</protein>
<feature type="transmembrane region" description="Helical" evidence="1">
    <location>
        <begin position="285"/>
        <end position="304"/>
    </location>
</feature>
<feature type="transmembrane region" description="Helical" evidence="1">
    <location>
        <begin position="218"/>
        <end position="238"/>
    </location>
</feature>
<feature type="transmembrane region" description="Helical" evidence="1">
    <location>
        <begin position="58"/>
        <end position="80"/>
    </location>
</feature>
<keyword evidence="3" id="KW-0808">Transferase</keyword>
<feature type="transmembrane region" description="Helical" evidence="1">
    <location>
        <begin position="31"/>
        <end position="51"/>
    </location>
</feature>
<dbReference type="EMBL" id="JAUHPV010000004">
    <property type="protein sequence ID" value="MDN4472976.1"/>
    <property type="molecule type" value="Genomic_DNA"/>
</dbReference>
<dbReference type="InterPro" id="IPR000160">
    <property type="entry name" value="GGDEF_dom"/>
</dbReference>
<dbReference type="RefSeq" id="WP_301128059.1">
    <property type="nucleotide sequence ID" value="NZ_JAUHPV010000004.1"/>
</dbReference>
<feature type="transmembrane region" description="Helical" evidence="1">
    <location>
        <begin position="191"/>
        <end position="212"/>
    </location>
</feature>
<dbReference type="PANTHER" id="PTHR45138">
    <property type="entry name" value="REGULATORY COMPONENTS OF SENSORY TRANSDUCTION SYSTEM"/>
    <property type="match status" value="1"/>
</dbReference>